<evidence type="ECO:0000313" key="2">
    <source>
        <dbReference type="EMBL" id="TPG18128.1"/>
    </source>
</evidence>
<keyword evidence="3" id="KW-1185">Reference proteome</keyword>
<sequence length="71" mass="7541">MNTSFLAVVVAVIGAFVISAVWYAAWGRSLPRLHPAYAEGAARPPAALAAIHLGDWLLKLLAICSVLSVWP</sequence>
<dbReference type="RefSeq" id="WP_140738109.1">
    <property type="nucleotide sequence ID" value="NZ_RCZM01000002.1"/>
</dbReference>
<gene>
    <name evidence="2" type="ORF">EAH86_06930</name>
</gene>
<feature type="transmembrane region" description="Helical" evidence="1">
    <location>
        <begin position="46"/>
        <end position="70"/>
    </location>
</feature>
<dbReference type="AlphaFoldDB" id="A0A502CZ03"/>
<protein>
    <submittedName>
        <fullName evidence="2">Uncharacterized protein</fullName>
    </submittedName>
</protein>
<proteinExistence type="predicted"/>
<evidence type="ECO:0000256" key="1">
    <source>
        <dbReference type="SAM" id="Phobius"/>
    </source>
</evidence>
<dbReference type="EMBL" id="RCZM01000002">
    <property type="protein sequence ID" value="TPG18128.1"/>
    <property type="molecule type" value="Genomic_DNA"/>
</dbReference>
<feature type="transmembrane region" description="Helical" evidence="1">
    <location>
        <begin position="6"/>
        <end position="25"/>
    </location>
</feature>
<dbReference type="Proteomes" id="UP000317722">
    <property type="component" value="Unassembled WGS sequence"/>
</dbReference>
<reference evidence="2 3" key="1">
    <citation type="journal article" date="2019" name="Environ. Microbiol.">
        <title>Species interactions and distinct microbial communities in high Arctic permafrost affected cryosols are associated with the CH4 and CO2 gas fluxes.</title>
        <authorList>
            <person name="Altshuler I."/>
            <person name="Hamel J."/>
            <person name="Turney S."/>
            <person name="Magnuson E."/>
            <person name="Levesque R."/>
            <person name="Greer C."/>
            <person name="Whyte L.G."/>
        </authorList>
    </citation>
    <scope>NUCLEOTIDE SEQUENCE [LARGE SCALE GENOMIC DNA]</scope>
    <source>
        <strain evidence="2 3">S9.3A</strain>
    </source>
</reference>
<keyword evidence="1" id="KW-0472">Membrane</keyword>
<organism evidence="2 3">
    <name type="scientific">Pedococcus bigeumensis</name>
    <dbReference type="NCBI Taxonomy" id="433644"/>
    <lineage>
        <taxon>Bacteria</taxon>
        <taxon>Bacillati</taxon>
        <taxon>Actinomycetota</taxon>
        <taxon>Actinomycetes</taxon>
        <taxon>Micrococcales</taxon>
        <taxon>Intrasporangiaceae</taxon>
        <taxon>Pedococcus</taxon>
    </lineage>
</organism>
<evidence type="ECO:0000313" key="3">
    <source>
        <dbReference type="Proteomes" id="UP000317722"/>
    </source>
</evidence>
<accession>A0A502CZ03</accession>
<keyword evidence="1" id="KW-1133">Transmembrane helix</keyword>
<name>A0A502CZ03_9MICO</name>
<keyword evidence="1" id="KW-0812">Transmembrane</keyword>
<comment type="caution">
    <text evidence="2">The sequence shown here is derived from an EMBL/GenBank/DDBJ whole genome shotgun (WGS) entry which is preliminary data.</text>
</comment>